<dbReference type="InterPro" id="IPR058065">
    <property type="entry name" value="LIC_10190-like"/>
</dbReference>
<feature type="transmembrane region" description="Helical" evidence="1">
    <location>
        <begin position="379"/>
        <end position="401"/>
    </location>
</feature>
<feature type="transmembrane region" description="Helical" evidence="1">
    <location>
        <begin position="200"/>
        <end position="219"/>
    </location>
</feature>
<feature type="transmembrane region" description="Helical" evidence="1">
    <location>
        <begin position="6"/>
        <end position="26"/>
    </location>
</feature>
<dbReference type="Pfam" id="PF26626">
    <property type="entry name" value="DUF8201"/>
    <property type="match status" value="1"/>
</dbReference>
<feature type="transmembrane region" description="Helical" evidence="1">
    <location>
        <begin position="433"/>
        <end position="450"/>
    </location>
</feature>
<feature type="transmembrane region" description="Helical" evidence="1">
    <location>
        <begin position="169"/>
        <end position="188"/>
    </location>
</feature>
<organism evidence="3 4">
    <name type="scientific">Solidesulfovibrio magneticus str. Maddingley MBC34</name>
    <dbReference type="NCBI Taxonomy" id="1206767"/>
    <lineage>
        <taxon>Bacteria</taxon>
        <taxon>Pseudomonadati</taxon>
        <taxon>Thermodesulfobacteriota</taxon>
        <taxon>Desulfovibrionia</taxon>
        <taxon>Desulfovibrionales</taxon>
        <taxon>Desulfovibrionaceae</taxon>
        <taxon>Solidesulfovibrio</taxon>
    </lineage>
</organism>
<protein>
    <recommendedName>
        <fullName evidence="2">DUF8201 domain-containing protein</fullName>
    </recommendedName>
</protein>
<dbReference type="Proteomes" id="UP000006272">
    <property type="component" value="Unassembled WGS sequence"/>
</dbReference>
<feature type="transmembrane region" description="Helical" evidence="1">
    <location>
        <begin position="408"/>
        <end position="427"/>
    </location>
</feature>
<feature type="transmembrane region" description="Helical" evidence="1">
    <location>
        <begin position="61"/>
        <end position="80"/>
    </location>
</feature>
<proteinExistence type="predicted"/>
<sequence length="568" mass="64742">MAMIFVFEILYFGTFCATGFALFSLLKYEARNPFLSFFMGVFVFGLLGEIISLFIPLDERVLLICFAPALYGVIPMLRVLRRAAISNKLCLIYSLVFLCVWAALFAFTSSWKTWPAISYDTDLYHVQVVRWLNTYGTVPGIGNLHNRLANGSMWLVISAMLNHWPVQGRVAWCMNPMWMTALTAYFMYEIWSSECLMARIYALCSVFASVYANIIWGFPNLYHDFPSLSMLLITGNEMIYFLYRARNNDVKDGLILCTCVSLSFLIKSLSVVSVIIIPSLVVCSFFDRGKMSWSRLVLILSLPITAACILCVRNVIMSGYPLFPVSKFLVAVDWAMSSQSLLRYVIDVRAWARMPSSDYLEAFSKGIYFWFLPWMKHTLSGSFSILMLGPLCLGGVAWAFIWRRLSGFKDWGMFAWPVASIAYWFWFAPDPRFGLEFFWIFFALGMAFFARSYQDVVQQTIAKLSSMKMLVGLTFEITFCLLIFLGGSVLHHRKQSSFHMEWISTGVISPRQVKKATITRTGSMPFTIYTPENGDQCGDANLPCTPEVDEHLVMRKKGDLGAGFRLEE</sequence>
<evidence type="ECO:0000313" key="3">
    <source>
        <dbReference type="EMBL" id="EKO40790.1"/>
    </source>
</evidence>
<dbReference type="NCBIfam" id="NF047510">
    <property type="entry name" value="LIC_10190_fam"/>
    <property type="match status" value="1"/>
</dbReference>
<keyword evidence="1" id="KW-0472">Membrane</keyword>
<name>K6GVA2_9BACT</name>
<accession>K6GVA2</accession>
<feature type="transmembrane region" description="Helical" evidence="1">
    <location>
        <begin position="470"/>
        <end position="490"/>
    </location>
</feature>
<evidence type="ECO:0000259" key="2">
    <source>
        <dbReference type="Pfam" id="PF26626"/>
    </source>
</evidence>
<dbReference type="EMBL" id="ALAO01000047">
    <property type="protein sequence ID" value="EKO40790.1"/>
    <property type="molecule type" value="Genomic_DNA"/>
</dbReference>
<evidence type="ECO:0000313" key="4">
    <source>
        <dbReference type="Proteomes" id="UP000006272"/>
    </source>
</evidence>
<keyword evidence="1" id="KW-1133">Transmembrane helix</keyword>
<feature type="transmembrane region" description="Helical" evidence="1">
    <location>
        <begin position="92"/>
        <end position="111"/>
    </location>
</feature>
<dbReference type="PATRIC" id="fig|1206767.3.peg.455"/>
<feature type="transmembrane region" description="Helical" evidence="1">
    <location>
        <begin position="293"/>
        <end position="316"/>
    </location>
</feature>
<comment type="caution">
    <text evidence="3">The sequence shown here is derived from an EMBL/GenBank/DDBJ whole genome shotgun (WGS) entry which is preliminary data.</text>
</comment>
<reference evidence="3 4" key="1">
    <citation type="submission" date="2012-07" db="EMBL/GenBank/DDBJ databases">
        <title>Draft genome sequence of Desulfovibrio magneticus str. Maddingley MBC34 obtained from a metagenomic sequence of a methanogenic enrichment isolated from coal-seam formation water in Victoria, Australia.</title>
        <authorList>
            <person name="Greenfield P."/>
            <person name="Hendry P."/>
            <person name="Li D."/>
            <person name="Rosewarne C.P."/>
            <person name="Tran-Dinh N."/>
            <person name="Elbourne L.D.H."/>
            <person name="Paulsen I.T."/>
            <person name="Midgley D.J."/>
        </authorList>
    </citation>
    <scope>NUCLEOTIDE SEQUENCE [LARGE SCALE GENOMIC DNA]</scope>
    <source>
        <strain evidence="4">Maddingley MBC34</strain>
    </source>
</reference>
<gene>
    <name evidence="3" type="ORF">B193_0485</name>
</gene>
<evidence type="ECO:0000256" key="1">
    <source>
        <dbReference type="SAM" id="Phobius"/>
    </source>
</evidence>
<feature type="transmembrane region" description="Helical" evidence="1">
    <location>
        <begin position="225"/>
        <end position="243"/>
    </location>
</feature>
<feature type="transmembrane region" description="Helical" evidence="1">
    <location>
        <begin position="255"/>
        <end position="281"/>
    </location>
</feature>
<dbReference type="InterPro" id="IPR058514">
    <property type="entry name" value="DUF8201"/>
</dbReference>
<feature type="domain" description="DUF8201" evidence="2">
    <location>
        <begin position="1"/>
        <end position="439"/>
    </location>
</feature>
<feature type="transmembrane region" description="Helical" evidence="1">
    <location>
        <begin position="33"/>
        <end position="55"/>
    </location>
</feature>
<keyword evidence="1" id="KW-0812">Transmembrane</keyword>
<dbReference type="AlphaFoldDB" id="K6GVA2"/>